<keyword evidence="3" id="KW-1185">Reference proteome</keyword>
<protein>
    <recommendedName>
        <fullName evidence="4">J domain-containing protein</fullName>
    </recommendedName>
</protein>
<dbReference type="SUPFAM" id="SSF46565">
    <property type="entry name" value="Chaperone J-domain"/>
    <property type="match status" value="1"/>
</dbReference>
<organism evidence="2 3">
    <name type="scientific">Trematosphaeria pertusa</name>
    <dbReference type="NCBI Taxonomy" id="390896"/>
    <lineage>
        <taxon>Eukaryota</taxon>
        <taxon>Fungi</taxon>
        <taxon>Dikarya</taxon>
        <taxon>Ascomycota</taxon>
        <taxon>Pezizomycotina</taxon>
        <taxon>Dothideomycetes</taxon>
        <taxon>Pleosporomycetidae</taxon>
        <taxon>Pleosporales</taxon>
        <taxon>Massarineae</taxon>
        <taxon>Trematosphaeriaceae</taxon>
        <taxon>Trematosphaeria</taxon>
    </lineage>
</organism>
<evidence type="ECO:0000256" key="1">
    <source>
        <dbReference type="SAM" id="Phobius"/>
    </source>
</evidence>
<sequence length="384" mass="43649">MPWPWTKQKQRASEGKASARNRRCVLLRAVIRLVIWLASPIFSMLKHILDALKRILNALNHTLNVVKQLFGVLGSSGLAVLLAGFILHSLLSVLINTKMSEHPLTDKFDPECPPNYRHYPNYERVLGMGERLYPTLSQPNPTVDRYYKRALKCWHPDKLARHPGLHRDSNADRQLMQEIFAIITDARDKLKAGGPTFPRGIGTELIHTSAYWNTTLPTTVALYNNSEPCGFKSAWRNFVVARPEPESESDFGKYHSCNLAIAVGRLRFAYTHTPPGPHLFWNSQDLGWAPGDVMYWLYGTSMGMSGLQSAQSFSYDKKKRLIKTGWFSFHDFPADTAYGGALYDEVQDKKRAAVEEVMEEYKKDSGAELNESLKCKECSRPRTR</sequence>
<dbReference type="OrthoDB" id="3800089at2759"/>
<evidence type="ECO:0000313" key="3">
    <source>
        <dbReference type="Proteomes" id="UP000800094"/>
    </source>
</evidence>
<dbReference type="RefSeq" id="XP_033681057.1">
    <property type="nucleotide sequence ID" value="XM_033833668.1"/>
</dbReference>
<name>A0A6A6I952_9PLEO</name>
<gene>
    <name evidence="2" type="ORF">BU26DRAFT_567561</name>
</gene>
<evidence type="ECO:0008006" key="4">
    <source>
        <dbReference type="Google" id="ProtNLM"/>
    </source>
</evidence>
<evidence type="ECO:0000313" key="2">
    <source>
        <dbReference type="EMBL" id="KAF2246053.1"/>
    </source>
</evidence>
<dbReference type="Proteomes" id="UP000800094">
    <property type="component" value="Unassembled WGS sequence"/>
</dbReference>
<keyword evidence="1" id="KW-0812">Transmembrane</keyword>
<keyword evidence="1" id="KW-0472">Membrane</keyword>
<accession>A0A6A6I952</accession>
<dbReference type="AlphaFoldDB" id="A0A6A6I952"/>
<feature type="transmembrane region" description="Helical" evidence="1">
    <location>
        <begin position="69"/>
        <end position="95"/>
    </location>
</feature>
<keyword evidence="1" id="KW-1133">Transmembrane helix</keyword>
<proteinExistence type="predicted"/>
<feature type="transmembrane region" description="Helical" evidence="1">
    <location>
        <begin position="29"/>
        <end position="49"/>
    </location>
</feature>
<dbReference type="GeneID" id="54586998"/>
<dbReference type="InterPro" id="IPR036869">
    <property type="entry name" value="J_dom_sf"/>
</dbReference>
<dbReference type="EMBL" id="ML987199">
    <property type="protein sequence ID" value="KAF2246053.1"/>
    <property type="molecule type" value="Genomic_DNA"/>
</dbReference>
<dbReference type="Gene3D" id="1.10.287.110">
    <property type="entry name" value="DnaJ domain"/>
    <property type="match status" value="1"/>
</dbReference>
<reference evidence="2" key="1">
    <citation type="journal article" date="2020" name="Stud. Mycol.">
        <title>101 Dothideomycetes genomes: a test case for predicting lifestyles and emergence of pathogens.</title>
        <authorList>
            <person name="Haridas S."/>
            <person name="Albert R."/>
            <person name="Binder M."/>
            <person name="Bloem J."/>
            <person name="Labutti K."/>
            <person name="Salamov A."/>
            <person name="Andreopoulos B."/>
            <person name="Baker S."/>
            <person name="Barry K."/>
            <person name="Bills G."/>
            <person name="Bluhm B."/>
            <person name="Cannon C."/>
            <person name="Castanera R."/>
            <person name="Culley D."/>
            <person name="Daum C."/>
            <person name="Ezra D."/>
            <person name="Gonzalez J."/>
            <person name="Henrissat B."/>
            <person name="Kuo A."/>
            <person name="Liang C."/>
            <person name="Lipzen A."/>
            <person name="Lutzoni F."/>
            <person name="Magnuson J."/>
            <person name="Mondo S."/>
            <person name="Nolan M."/>
            <person name="Ohm R."/>
            <person name="Pangilinan J."/>
            <person name="Park H.-J."/>
            <person name="Ramirez L."/>
            <person name="Alfaro M."/>
            <person name="Sun H."/>
            <person name="Tritt A."/>
            <person name="Yoshinaga Y."/>
            <person name="Zwiers L.-H."/>
            <person name="Turgeon B."/>
            <person name="Goodwin S."/>
            <person name="Spatafora J."/>
            <person name="Crous P."/>
            <person name="Grigoriev I."/>
        </authorList>
    </citation>
    <scope>NUCLEOTIDE SEQUENCE</scope>
    <source>
        <strain evidence="2">CBS 122368</strain>
    </source>
</reference>